<dbReference type="GO" id="GO:0070628">
    <property type="term" value="F:proteasome binding"/>
    <property type="evidence" value="ECO:0007669"/>
    <property type="project" value="InterPro"/>
</dbReference>
<feature type="compositionally biased region" description="Low complexity" evidence="3">
    <location>
        <begin position="238"/>
        <end position="253"/>
    </location>
</feature>
<evidence type="ECO:0000256" key="3">
    <source>
        <dbReference type="SAM" id="MobiDB-lite"/>
    </source>
</evidence>
<dbReference type="InterPro" id="IPR021625">
    <property type="entry name" value="PI31_Prot_N"/>
</dbReference>
<gene>
    <name evidence="5" type="ORF">LSP00402_LOCUS21160</name>
</gene>
<evidence type="ECO:0000259" key="4">
    <source>
        <dbReference type="Pfam" id="PF11566"/>
    </source>
</evidence>
<comment type="similarity">
    <text evidence="1">Belongs to the proteasome inhibitor PI31 family.</text>
</comment>
<dbReference type="PANTHER" id="PTHR13266">
    <property type="entry name" value="PROTEASOME INHIBITOR"/>
    <property type="match status" value="1"/>
</dbReference>
<sequence length="283" mass="31482">MDSTSRLLTELKPAFRDEFDALAFSLHVQFLQKGYVCTGIDEEEETKETSPCPSGWNSSTEGYCFSYKGKGTEPPLLVKMMRLDTQLMVYAIRKDDSAALRHAEFTPMECIKLPASSRSIEDYKTIFVNREALVRDFDRLVVVPLLKGGPATNRVKDKAKEELKARMEKAKPKSEPTKAPQPTPRVDPTRPLSDPRPRPAPIPSGFDPFRPDSMLVGPRNPGFGGGLMDPRGPRRPSGRYPGRIPGARFDPFGPFGGGPRSADPDHLRIPGRRNPFGDDEDII</sequence>
<protein>
    <recommendedName>
        <fullName evidence="4">PI31 proteasome regulator N-terminal domain-containing protein</fullName>
    </recommendedName>
</protein>
<dbReference type="GO" id="GO:0043161">
    <property type="term" value="P:proteasome-mediated ubiquitin-dependent protein catabolic process"/>
    <property type="evidence" value="ECO:0007669"/>
    <property type="project" value="InterPro"/>
</dbReference>
<dbReference type="GO" id="GO:0000502">
    <property type="term" value="C:proteasome complex"/>
    <property type="evidence" value="ECO:0007669"/>
    <property type="project" value="UniProtKB-KW"/>
</dbReference>
<name>A0A7S2U2E8_9EUKA</name>
<evidence type="ECO:0000256" key="2">
    <source>
        <dbReference type="ARBA" id="ARBA00022942"/>
    </source>
</evidence>
<organism evidence="5">
    <name type="scientific">Lotharella oceanica</name>
    <dbReference type="NCBI Taxonomy" id="641309"/>
    <lineage>
        <taxon>Eukaryota</taxon>
        <taxon>Sar</taxon>
        <taxon>Rhizaria</taxon>
        <taxon>Cercozoa</taxon>
        <taxon>Chlorarachniophyceae</taxon>
        <taxon>Lotharella</taxon>
    </lineage>
</organism>
<reference evidence="5" key="1">
    <citation type="submission" date="2021-01" db="EMBL/GenBank/DDBJ databases">
        <authorList>
            <person name="Corre E."/>
            <person name="Pelletier E."/>
            <person name="Niang G."/>
            <person name="Scheremetjew M."/>
            <person name="Finn R."/>
            <person name="Kale V."/>
            <person name="Holt S."/>
            <person name="Cochrane G."/>
            <person name="Meng A."/>
            <person name="Brown T."/>
            <person name="Cohen L."/>
        </authorList>
    </citation>
    <scope>NUCLEOTIDE SEQUENCE</scope>
    <source>
        <strain evidence="5">CCMP622</strain>
    </source>
</reference>
<dbReference type="AlphaFoldDB" id="A0A7S2U2E8"/>
<accession>A0A7S2U2E8</accession>
<dbReference type="Pfam" id="PF11566">
    <property type="entry name" value="PI31_Prot_N"/>
    <property type="match status" value="1"/>
</dbReference>
<dbReference type="EMBL" id="HBHP01034361">
    <property type="protein sequence ID" value="CAD9777144.1"/>
    <property type="molecule type" value="Transcribed_RNA"/>
</dbReference>
<evidence type="ECO:0000313" key="5">
    <source>
        <dbReference type="EMBL" id="CAD9777144.1"/>
    </source>
</evidence>
<proteinExistence type="inferred from homology"/>
<dbReference type="Gene3D" id="3.40.1000.30">
    <property type="match status" value="1"/>
</dbReference>
<feature type="domain" description="PI31 proteasome regulator N-terminal" evidence="4">
    <location>
        <begin position="13"/>
        <end position="148"/>
    </location>
</feature>
<feature type="region of interest" description="Disordered" evidence="3">
    <location>
        <begin position="164"/>
        <end position="283"/>
    </location>
</feature>
<dbReference type="GO" id="GO:0004866">
    <property type="term" value="F:endopeptidase inhibitor activity"/>
    <property type="evidence" value="ECO:0007669"/>
    <property type="project" value="InterPro"/>
</dbReference>
<feature type="compositionally biased region" description="Basic and acidic residues" evidence="3">
    <location>
        <begin position="164"/>
        <end position="176"/>
    </location>
</feature>
<evidence type="ECO:0000256" key="1">
    <source>
        <dbReference type="ARBA" id="ARBA00006405"/>
    </source>
</evidence>
<keyword evidence="2" id="KW-0647">Proteasome</keyword>
<dbReference type="InterPro" id="IPR045128">
    <property type="entry name" value="PI31-like"/>
</dbReference>
<dbReference type="PANTHER" id="PTHR13266:SF1">
    <property type="entry name" value="PROTEASOME INHIBITOR PI31 SUBUNIT"/>
    <property type="match status" value="1"/>
</dbReference>